<evidence type="ECO:0000256" key="21">
    <source>
        <dbReference type="SAM" id="Phobius"/>
    </source>
</evidence>
<evidence type="ECO:0000256" key="16">
    <source>
        <dbReference type="ARBA" id="ARBA00038053"/>
    </source>
</evidence>
<dbReference type="Proteomes" id="UP000663720">
    <property type="component" value="Chromosome"/>
</dbReference>
<keyword evidence="8" id="KW-0133">Cell shape</keyword>
<evidence type="ECO:0000256" key="4">
    <source>
        <dbReference type="ARBA" id="ARBA00022618"/>
    </source>
</evidence>
<feature type="transmembrane region" description="Helical" evidence="21">
    <location>
        <begin position="84"/>
        <end position="106"/>
    </location>
</feature>
<evidence type="ECO:0000256" key="18">
    <source>
        <dbReference type="ARBA" id="ARBA00041418"/>
    </source>
</evidence>
<dbReference type="GO" id="GO:0005886">
    <property type="term" value="C:plasma membrane"/>
    <property type="evidence" value="ECO:0007669"/>
    <property type="project" value="UniProtKB-SubCell"/>
</dbReference>
<evidence type="ECO:0000256" key="20">
    <source>
        <dbReference type="ARBA" id="ARBA00049902"/>
    </source>
</evidence>
<dbReference type="EMBL" id="CP061799">
    <property type="protein sequence ID" value="QTA82085.1"/>
    <property type="molecule type" value="Genomic_DNA"/>
</dbReference>
<dbReference type="GO" id="GO:0008360">
    <property type="term" value="P:regulation of cell shape"/>
    <property type="evidence" value="ECO:0007669"/>
    <property type="project" value="UniProtKB-KW"/>
</dbReference>
<dbReference type="AlphaFoldDB" id="A0A975BBC0"/>
<dbReference type="PANTHER" id="PTHR30474:SF2">
    <property type="entry name" value="PEPTIDOGLYCAN GLYCOSYLTRANSFERASE FTSW-RELATED"/>
    <property type="match status" value="1"/>
</dbReference>
<keyword evidence="3" id="KW-1003">Cell membrane</keyword>
<evidence type="ECO:0000256" key="12">
    <source>
        <dbReference type="ARBA" id="ARBA00023306"/>
    </source>
</evidence>
<proteinExistence type="inferred from homology"/>
<name>A0A975BBC0_9BACT</name>
<dbReference type="GO" id="GO:0071555">
    <property type="term" value="P:cell wall organization"/>
    <property type="evidence" value="ECO:0007669"/>
    <property type="project" value="UniProtKB-KW"/>
</dbReference>
<dbReference type="InterPro" id="IPR013437">
    <property type="entry name" value="FtsW"/>
</dbReference>
<comment type="pathway">
    <text evidence="2">Cell wall biogenesis; peptidoglycan biosynthesis.</text>
</comment>
<evidence type="ECO:0000313" key="23">
    <source>
        <dbReference type="Proteomes" id="UP000663720"/>
    </source>
</evidence>
<evidence type="ECO:0000256" key="5">
    <source>
        <dbReference type="ARBA" id="ARBA00022676"/>
    </source>
</evidence>
<organism evidence="22 23">
    <name type="scientific">Desulfonema limicola</name>
    <dbReference type="NCBI Taxonomy" id="45656"/>
    <lineage>
        <taxon>Bacteria</taxon>
        <taxon>Pseudomonadati</taxon>
        <taxon>Thermodesulfobacteriota</taxon>
        <taxon>Desulfobacteria</taxon>
        <taxon>Desulfobacterales</taxon>
        <taxon>Desulfococcaceae</taxon>
        <taxon>Desulfonema</taxon>
    </lineage>
</organism>
<evidence type="ECO:0000256" key="1">
    <source>
        <dbReference type="ARBA" id="ARBA00004651"/>
    </source>
</evidence>
<evidence type="ECO:0000256" key="15">
    <source>
        <dbReference type="ARBA" id="ARBA00033270"/>
    </source>
</evidence>
<evidence type="ECO:0000256" key="17">
    <source>
        <dbReference type="ARBA" id="ARBA00041185"/>
    </source>
</evidence>
<dbReference type="KEGG" id="dli:dnl_44490"/>
<comment type="similarity">
    <text evidence="16">Belongs to the SEDS family. FtsW subfamily.</text>
</comment>
<dbReference type="Pfam" id="PF01098">
    <property type="entry name" value="FTSW_RODA_SPOVE"/>
    <property type="match status" value="1"/>
</dbReference>
<dbReference type="InterPro" id="IPR001182">
    <property type="entry name" value="FtsW/RodA"/>
</dbReference>
<evidence type="ECO:0000256" key="19">
    <source>
        <dbReference type="ARBA" id="ARBA00044770"/>
    </source>
</evidence>
<evidence type="ECO:0000256" key="7">
    <source>
        <dbReference type="ARBA" id="ARBA00022692"/>
    </source>
</evidence>
<dbReference type="PANTHER" id="PTHR30474">
    <property type="entry name" value="CELL CYCLE PROTEIN"/>
    <property type="match status" value="1"/>
</dbReference>
<protein>
    <recommendedName>
        <fullName evidence="17">Probable peptidoglycan glycosyltransferase FtsW</fullName>
        <ecNumber evidence="19">2.4.99.28</ecNumber>
    </recommendedName>
    <alternativeName>
        <fullName evidence="18">Cell division protein FtsW</fullName>
    </alternativeName>
    <alternativeName>
        <fullName evidence="15">Cell wall polymerase</fullName>
    </alternativeName>
    <alternativeName>
        <fullName evidence="14">Peptidoglycan polymerase</fullName>
    </alternativeName>
</protein>
<dbReference type="GO" id="GO:0009252">
    <property type="term" value="P:peptidoglycan biosynthetic process"/>
    <property type="evidence" value="ECO:0007669"/>
    <property type="project" value="UniProtKB-KW"/>
</dbReference>
<evidence type="ECO:0000256" key="6">
    <source>
        <dbReference type="ARBA" id="ARBA00022679"/>
    </source>
</evidence>
<dbReference type="GO" id="GO:0015648">
    <property type="term" value="F:lipid-linked peptidoglycan transporter activity"/>
    <property type="evidence" value="ECO:0007669"/>
    <property type="project" value="TreeGrafter"/>
</dbReference>
<keyword evidence="10 21" id="KW-1133">Transmembrane helix</keyword>
<evidence type="ECO:0000256" key="11">
    <source>
        <dbReference type="ARBA" id="ARBA00023136"/>
    </source>
</evidence>
<feature type="transmembrane region" description="Helical" evidence="21">
    <location>
        <begin position="287"/>
        <end position="307"/>
    </location>
</feature>
<feature type="transmembrane region" description="Helical" evidence="21">
    <location>
        <begin position="20"/>
        <end position="45"/>
    </location>
</feature>
<dbReference type="NCBIfam" id="TIGR02614">
    <property type="entry name" value="ftsW"/>
    <property type="match status" value="1"/>
</dbReference>
<gene>
    <name evidence="22" type="primary">ftsW</name>
    <name evidence="22" type="ORF">dnl_44490</name>
</gene>
<keyword evidence="12" id="KW-0131">Cell cycle</keyword>
<keyword evidence="23" id="KW-1185">Reference proteome</keyword>
<evidence type="ECO:0000256" key="10">
    <source>
        <dbReference type="ARBA" id="ARBA00022989"/>
    </source>
</evidence>
<keyword evidence="13" id="KW-0961">Cell wall biogenesis/degradation</keyword>
<dbReference type="GO" id="GO:0008955">
    <property type="term" value="F:peptidoglycan glycosyltransferase activity"/>
    <property type="evidence" value="ECO:0007669"/>
    <property type="project" value="UniProtKB-EC"/>
</dbReference>
<evidence type="ECO:0000256" key="8">
    <source>
        <dbReference type="ARBA" id="ARBA00022960"/>
    </source>
</evidence>
<feature type="transmembrane region" description="Helical" evidence="21">
    <location>
        <begin position="353"/>
        <end position="374"/>
    </location>
</feature>
<keyword evidence="7 21" id="KW-0812">Transmembrane</keyword>
<feature type="transmembrane region" description="Helical" evidence="21">
    <location>
        <begin position="319"/>
        <end position="341"/>
    </location>
</feature>
<keyword evidence="11 21" id="KW-0472">Membrane</keyword>
<evidence type="ECO:0000256" key="2">
    <source>
        <dbReference type="ARBA" id="ARBA00004752"/>
    </source>
</evidence>
<comment type="catalytic activity">
    <reaction evidence="20">
        <text>[GlcNAc-(1-&gt;4)-Mur2Ac(oyl-L-Ala-gamma-D-Glu-L-Lys-D-Ala-D-Ala)](n)-di-trans,octa-cis-undecaprenyl diphosphate + beta-D-GlcNAc-(1-&gt;4)-Mur2Ac(oyl-L-Ala-gamma-D-Glu-L-Lys-D-Ala-D-Ala)-di-trans,octa-cis-undecaprenyl diphosphate = [GlcNAc-(1-&gt;4)-Mur2Ac(oyl-L-Ala-gamma-D-Glu-L-Lys-D-Ala-D-Ala)](n+1)-di-trans,octa-cis-undecaprenyl diphosphate + di-trans,octa-cis-undecaprenyl diphosphate + H(+)</text>
        <dbReference type="Rhea" id="RHEA:23708"/>
        <dbReference type="Rhea" id="RHEA-COMP:9602"/>
        <dbReference type="Rhea" id="RHEA-COMP:9603"/>
        <dbReference type="ChEBI" id="CHEBI:15378"/>
        <dbReference type="ChEBI" id="CHEBI:58405"/>
        <dbReference type="ChEBI" id="CHEBI:60033"/>
        <dbReference type="ChEBI" id="CHEBI:78435"/>
        <dbReference type="EC" id="2.4.99.28"/>
    </reaction>
</comment>
<keyword evidence="9" id="KW-0573">Peptidoglycan synthesis</keyword>
<feature type="transmembrane region" description="Helical" evidence="21">
    <location>
        <begin position="57"/>
        <end position="77"/>
    </location>
</feature>
<sequence>MKPYLTGRKDYLEKASAVSITYDISLLFPVIFLVGIGIVMVYSASSALALEKYGKDYYFLLKQSVFFFIGLFFLLICRNLPVRLFHALTYPFLLLSLAFLIAVQIPGLGVNAGGAVRWLNLGIFTFQPSEFARFALIIYMAYSMSKKDHKIRTFSVGFVPHVIVLGIFTVLILSQPDFGSVAILFIITWIMMFVGGVRLKYLVISLITLIPVTGFLLLNASYRVKRILSFWNPWEYASEEGYQTIHSLMAFGTGGVWGSGLGKGYQKLFYLPEPHTDFIFSVIGEELGLAGVMLVVACYGMILWQGLNIARNADNSFSSFLATGLTVSLGLQVCINMGVALALLPTKGLTLPFLSYGGTSLIMSMISIGVLMNIGTNAVHEQTS</sequence>
<evidence type="ECO:0000256" key="3">
    <source>
        <dbReference type="ARBA" id="ARBA00022475"/>
    </source>
</evidence>
<keyword evidence="5" id="KW-0328">Glycosyltransferase</keyword>
<comment type="subcellular location">
    <subcellularLocation>
        <location evidence="1">Cell membrane</location>
        <topology evidence="1">Multi-pass membrane protein</topology>
    </subcellularLocation>
</comment>
<feature type="transmembrane region" description="Helical" evidence="21">
    <location>
        <begin position="201"/>
        <end position="222"/>
    </location>
</feature>
<accession>A0A975BBC0</accession>
<reference evidence="22" key="1">
    <citation type="journal article" date="2021" name="Microb. Physiol.">
        <title>Proteogenomic Insights into the Physiology of Marine, Sulfate-Reducing, Filamentous Desulfonema limicola and Desulfonema magnum.</title>
        <authorList>
            <person name="Schnaars V."/>
            <person name="Wohlbrand L."/>
            <person name="Scheve S."/>
            <person name="Hinrichs C."/>
            <person name="Reinhardt R."/>
            <person name="Rabus R."/>
        </authorList>
    </citation>
    <scope>NUCLEOTIDE SEQUENCE</scope>
    <source>
        <strain evidence="22">5ac10</strain>
    </source>
</reference>
<evidence type="ECO:0000313" key="22">
    <source>
        <dbReference type="EMBL" id="QTA82085.1"/>
    </source>
</evidence>
<evidence type="ECO:0000256" key="13">
    <source>
        <dbReference type="ARBA" id="ARBA00023316"/>
    </source>
</evidence>
<feature type="transmembrane region" description="Helical" evidence="21">
    <location>
        <begin position="178"/>
        <end position="194"/>
    </location>
</feature>
<keyword evidence="4" id="KW-0132">Cell division</keyword>
<dbReference type="GO" id="GO:0051301">
    <property type="term" value="P:cell division"/>
    <property type="evidence" value="ECO:0007669"/>
    <property type="project" value="UniProtKB-KW"/>
</dbReference>
<dbReference type="EC" id="2.4.99.28" evidence="19"/>
<feature type="transmembrane region" description="Helical" evidence="21">
    <location>
        <begin position="118"/>
        <end position="142"/>
    </location>
</feature>
<dbReference type="GO" id="GO:0032153">
    <property type="term" value="C:cell division site"/>
    <property type="evidence" value="ECO:0007669"/>
    <property type="project" value="TreeGrafter"/>
</dbReference>
<keyword evidence="6" id="KW-0808">Transferase</keyword>
<dbReference type="RefSeq" id="WP_207688047.1">
    <property type="nucleotide sequence ID" value="NZ_CP061799.1"/>
</dbReference>
<evidence type="ECO:0000256" key="14">
    <source>
        <dbReference type="ARBA" id="ARBA00032370"/>
    </source>
</evidence>
<feature type="transmembrane region" description="Helical" evidence="21">
    <location>
        <begin position="154"/>
        <end position="172"/>
    </location>
</feature>
<evidence type="ECO:0000256" key="9">
    <source>
        <dbReference type="ARBA" id="ARBA00022984"/>
    </source>
</evidence>